<sequence length="200" mass="22361">MGVKRSRMSPLSRGLVLVGAALLVISVYFPWWGMRLIATMYPEGLDLLVYPYKLEGHLDTINILNHYIGMKEIHEEDFPEFQYIPYVIWGIAIGFAVAAAAGSKRLGYVMIGLLAIGGIFGIYDMYHWLHTFGTQLDPRAPIQIDPFVPPMVGENQLANFTTYTGFKRGFYFLILGTAAIALGLWGDRLWNEKSSSACSS</sequence>
<dbReference type="AlphaFoldDB" id="A0A1I2NAH2"/>
<organism evidence="2 3">
    <name type="scientific">Planifilum fulgidum</name>
    <dbReference type="NCBI Taxonomy" id="201973"/>
    <lineage>
        <taxon>Bacteria</taxon>
        <taxon>Bacillati</taxon>
        <taxon>Bacillota</taxon>
        <taxon>Bacilli</taxon>
        <taxon>Bacillales</taxon>
        <taxon>Thermoactinomycetaceae</taxon>
        <taxon>Planifilum</taxon>
    </lineage>
</organism>
<dbReference type="EMBL" id="FOOK01000011">
    <property type="protein sequence ID" value="SFF98727.1"/>
    <property type="molecule type" value="Genomic_DNA"/>
</dbReference>
<gene>
    <name evidence="2" type="ORF">SAMN04488025_11148</name>
</gene>
<feature type="transmembrane region" description="Helical" evidence="1">
    <location>
        <begin position="83"/>
        <end position="101"/>
    </location>
</feature>
<keyword evidence="1" id="KW-1133">Transmembrane helix</keyword>
<reference evidence="2 3" key="1">
    <citation type="submission" date="2016-10" db="EMBL/GenBank/DDBJ databases">
        <authorList>
            <person name="de Groot N.N."/>
        </authorList>
    </citation>
    <scope>NUCLEOTIDE SEQUENCE [LARGE SCALE GENOMIC DNA]</scope>
    <source>
        <strain evidence="2 3">DSM 44945</strain>
    </source>
</reference>
<proteinExistence type="predicted"/>
<evidence type="ECO:0000313" key="3">
    <source>
        <dbReference type="Proteomes" id="UP000198661"/>
    </source>
</evidence>
<feature type="transmembrane region" description="Helical" evidence="1">
    <location>
        <begin position="12"/>
        <end position="32"/>
    </location>
</feature>
<keyword evidence="1" id="KW-0812">Transmembrane</keyword>
<feature type="transmembrane region" description="Helical" evidence="1">
    <location>
        <begin position="108"/>
        <end position="129"/>
    </location>
</feature>
<protein>
    <recommendedName>
        <fullName evidence="4">Copper chaperone NosL</fullName>
    </recommendedName>
</protein>
<dbReference type="STRING" id="201973.SAMN04488025_11148"/>
<keyword evidence="1" id="KW-0472">Membrane</keyword>
<evidence type="ECO:0000256" key="1">
    <source>
        <dbReference type="SAM" id="Phobius"/>
    </source>
</evidence>
<accession>A0A1I2NAH2</accession>
<name>A0A1I2NAH2_9BACL</name>
<dbReference type="Proteomes" id="UP000198661">
    <property type="component" value="Unassembled WGS sequence"/>
</dbReference>
<evidence type="ECO:0000313" key="2">
    <source>
        <dbReference type="EMBL" id="SFF98727.1"/>
    </source>
</evidence>
<keyword evidence="3" id="KW-1185">Reference proteome</keyword>
<dbReference type="RefSeq" id="WP_342713742.1">
    <property type="nucleotide sequence ID" value="NZ_FOOK01000011.1"/>
</dbReference>
<feature type="transmembrane region" description="Helical" evidence="1">
    <location>
        <begin position="169"/>
        <end position="186"/>
    </location>
</feature>
<evidence type="ECO:0008006" key="4">
    <source>
        <dbReference type="Google" id="ProtNLM"/>
    </source>
</evidence>